<evidence type="ECO:0000313" key="2">
    <source>
        <dbReference type="Proteomes" id="UP001055811"/>
    </source>
</evidence>
<protein>
    <submittedName>
        <fullName evidence="1">Uncharacterized protein</fullName>
    </submittedName>
</protein>
<evidence type="ECO:0000313" key="1">
    <source>
        <dbReference type="EMBL" id="KAI3710758.1"/>
    </source>
</evidence>
<organism evidence="1 2">
    <name type="scientific">Cichorium intybus</name>
    <name type="common">Chicory</name>
    <dbReference type="NCBI Taxonomy" id="13427"/>
    <lineage>
        <taxon>Eukaryota</taxon>
        <taxon>Viridiplantae</taxon>
        <taxon>Streptophyta</taxon>
        <taxon>Embryophyta</taxon>
        <taxon>Tracheophyta</taxon>
        <taxon>Spermatophyta</taxon>
        <taxon>Magnoliopsida</taxon>
        <taxon>eudicotyledons</taxon>
        <taxon>Gunneridae</taxon>
        <taxon>Pentapetalae</taxon>
        <taxon>asterids</taxon>
        <taxon>campanulids</taxon>
        <taxon>Asterales</taxon>
        <taxon>Asteraceae</taxon>
        <taxon>Cichorioideae</taxon>
        <taxon>Cichorieae</taxon>
        <taxon>Cichoriinae</taxon>
        <taxon>Cichorium</taxon>
    </lineage>
</organism>
<comment type="caution">
    <text evidence="1">The sequence shown here is derived from an EMBL/GenBank/DDBJ whole genome shotgun (WGS) entry which is preliminary data.</text>
</comment>
<dbReference type="Proteomes" id="UP001055811">
    <property type="component" value="Linkage Group LG07"/>
</dbReference>
<proteinExistence type="predicted"/>
<accession>A0ACB9ALN0</accession>
<dbReference type="EMBL" id="CM042015">
    <property type="protein sequence ID" value="KAI3710758.1"/>
    <property type="molecule type" value="Genomic_DNA"/>
</dbReference>
<reference evidence="1 2" key="2">
    <citation type="journal article" date="2022" name="Mol. Ecol. Resour.">
        <title>The genomes of chicory, endive, great burdock and yacon provide insights into Asteraceae paleo-polyploidization history and plant inulin production.</title>
        <authorList>
            <person name="Fan W."/>
            <person name="Wang S."/>
            <person name="Wang H."/>
            <person name="Wang A."/>
            <person name="Jiang F."/>
            <person name="Liu H."/>
            <person name="Zhao H."/>
            <person name="Xu D."/>
            <person name="Zhang Y."/>
        </authorList>
    </citation>
    <scope>NUCLEOTIDE SEQUENCE [LARGE SCALE GENOMIC DNA]</scope>
    <source>
        <strain evidence="2">cv. Punajuju</strain>
        <tissue evidence="1">Leaves</tissue>
    </source>
</reference>
<name>A0ACB9ALN0_CICIN</name>
<sequence length="83" mass="10041">MLWRYTNLISLSIVSRRLRSPKSLPFLSLSLSLLHEIDRISRLIVASVADSSFYRRRKTKRNLLDEHFKKLWWTIYASLYQER</sequence>
<keyword evidence="2" id="KW-1185">Reference proteome</keyword>
<gene>
    <name evidence="1" type="ORF">L2E82_40551</name>
</gene>
<reference evidence="2" key="1">
    <citation type="journal article" date="2022" name="Mol. Ecol. Resour.">
        <title>The genomes of chicory, endive, great burdock and yacon provide insights into Asteraceae palaeo-polyploidization history and plant inulin production.</title>
        <authorList>
            <person name="Fan W."/>
            <person name="Wang S."/>
            <person name="Wang H."/>
            <person name="Wang A."/>
            <person name="Jiang F."/>
            <person name="Liu H."/>
            <person name="Zhao H."/>
            <person name="Xu D."/>
            <person name="Zhang Y."/>
        </authorList>
    </citation>
    <scope>NUCLEOTIDE SEQUENCE [LARGE SCALE GENOMIC DNA]</scope>
    <source>
        <strain evidence="2">cv. Punajuju</strain>
    </source>
</reference>